<protein>
    <recommendedName>
        <fullName evidence="3">ABM domain-containing protein</fullName>
    </recommendedName>
</protein>
<accession>A0ABT8YGZ5</accession>
<dbReference type="Gene3D" id="3.30.70.100">
    <property type="match status" value="1"/>
</dbReference>
<sequence length="95" mass="10263">MFTTLAELQVQDLAGFLAVFATGGAGLRQRHGAKRADVFAYPEDPNRAFVIIDWPDAAAFAAFRADPDVPSMMKSGGLMAPPEFRIVNRIAQLPA</sequence>
<keyword evidence="2" id="KW-1185">Reference proteome</keyword>
<evidence type="ECO:0008006" key="3">
    <source>
        <dbReference type="Google" id="ProtNLM"/>
    </source>
</evidence>
<reference evidence="1" key="2">
    <citation type="submission" date="2023-07" db="EMBL/GenBank/DDBJ databases">
        <authorList>
            <person name="Shen H."/>
        </authorList>
    </citation>
    <scope>NUCLEOTIDE SEQUENCE</scope>
    <source>
        <strain evidence="1">TNR-22</strain>
    </source>
</reference>
<proteinExistence type="predicted"/>
<dbReference type="RefSeq" id="WP_304374850.1">
    <property type="nucleotide sequence ID" value="NZ_JAUOZU010000002.1"/>
</dbReference>
<name>A0ABT8YGZ5_9HYPH</name>
<evidence type="ECO:0000313" key="1">
    <source>
        <dbReference type="EMBL" id="MDO6962959.1"/>
    </source>
</evidence>
<gene>
    <name evidence="1" type="ORF">Q4481_03260</name>
</gene>
<evidence type="ECO:0000313" key="2">
    <source>
        <dbReference type="Proteomes" id="UP001174932"/>
    </source>
</evidence>
<organism evidence="1 2">
    <name type="scientific">Rhizobium alvei</name>
    <dbReference type="NCBI Taxonomy" id="1132659"/>
    <lineage>
        <taxon>Bacteria</taxon>
        <taxon>Pseudomonadati</taxon>
        <taxon>Pseudomonadota</taxon>
        <taxon>Alphaproteobacteria</taxon>
        <taxon>Hyphomicrobiales</taxon>
        <taxon>Rhizobiaceae</taxon>
        <taxon>Rhizobium/Agrobacterium group</taxon>
        <taxon>Rhizobium</taxon>
    </lineage>
</organism>
<dbReference type="Proteomes" id="UP001174932">
    <property type="component" value="Unassembled WGS sequence"/>
</dbReference>
<dbReference type="InterPro" id="IPR011008">
    <property type="entry name" value="Dimeric_a/b-barrel"/>
</dbReference>
<dbReference type="EMBL" id="JAUOZU010000002">
    <property type="protein sequence ID" value="MDO6962959.1"/>
    <property type="molecule type" value="Genomic_DNA"/>
</dbReference>
<reference evidence="1" key="1">
    <citation type="journal article" date="2015" name="Int. J. Syst. Evol. Microbiol.">
        <title>Rhizobium alvei sp. nov., isolated from a freshwater river.</title>
        <authorList>
            <person name="Sheu S.Y."/>
            <person name="Huang H.W."/>
            <person name="Young C.C."/>
            <person name="Chen W.M."/>
        </authorList>
    </citation>
    <scope>NUCLEOTIDE SEQUENCE</scope>
    <source>
        <strain evidence="1">TNR-22</strain>
    </source>
</reference>
<comment type="caution">
    <text evidence="1">The sequence shown here is derived from an EMBL/GenBank/DDBJ whole genome shotgun (WGS) entry which is preliminary data.</text>
</comment>
<dbReference type="SUPFAM" id="SSF54909">
    <property type="entry name" value="Dimeric alpha+beta barrel"/>
    <property type="match status" value="1"/>
</dbReference>